<gene>
    <name evidence="9" type="ORF">QYC35_07910</name>
</gene>
<dbReference type="NCBIfam" id="TIGR01167">
    <property type="entry name" value="LPXTG_anchor"/>
    <property type="match status" value="1"/>
</dbReference>
<feature type="compositionally biased region" description="Polar residues" evidence="6">
    <location>
        <begin position="139"/>
        <end position="150"/>
    </location>
</feature>
<comment type="caution">
    <text evidence="9">The sequence shown here is derived from an EMBL/GenBank/DDBJ whole genome shotgun (WGS) entry which is preliminary data.</text>
</comment>
<feature type="region of interest" description="Disordered" evidence="6">
    <location>
        <begin position="4296"/>
        <end position="4352"/>
    </location>
</feature>
<dbReference type="InterPro" id="IPR041495">
    <property type="entry name" value="Mub_B2"/>
</dbReference>
<dbReference type="Pfam" id="PF06458">
    <property type="entry name" value="MucBP"/>
    <property type="match status" value="1"/>
</dbReference>
<name>A0AAW7N7N9_9LACO</name>
<evidence type="ECO:0000256" key="4">
    <source>
        <dbReference type="ARBA" id="ARBA00022737"/>
    </source>
</evidence>
<evidence type="ECO:0000256" key="1">
    <source>
        <dbReference type="ARBA" id="ARBA00022512"/>
    </source>
</evidence>
<keyword evidence="2" id="KW-0964">Secreted</keyword>
<keyword evidence="5" id="KW-0572">Peptidoglycan-anchor</keyword>
<reference evidence="9" key="1">
    <citation type="submission" date="2023-07" db="EMBL/GenBank/DDBJ databases">
        <title>Complete genome sequence of Ligilactobacillus salivarius SRCM217594 isolated from Gallus gallus domesticus feces.</title>
        <authorList>
            <person name="Yang H.-G."/>
            <person name="Ryu M.-S."/>
            <person name="Ha G.-S."/>
            <person name="Yang H.-J."/>
            <person name="Jeong D.-Y."/>
        </authorList>
    </citation>
    <scope>NUCLEOTIDE SEQUENCE</scope>
    <source>
        <strain evidence="9">SRCM217594</strain>
    </source>
</reference>
<feature type="compositionally biased region" description="Polar residues" evidence="6">
    <location>
        <begin position="4296"/>
        <end position="4305"/>
    </location>
</feature>
<dbReference type="RefSeq" id="WP_301207432.1">
    <property type="nucleotide sequence ID" value="NZ_JAUIQT010000001.1"/>
</dbReference>
<dbReference type="Gene3D" id="2.60.40.4300">
    <property type="match status" value="16"/>
</dbReference>
<protein>
    <submittedName>
        <fullName evidence="9">MucBP domain-containing protein</fullName>
    </submittedName>
</protein>
<keyword evidence="4" id="KW-0677">Repeat</keyword>
<keyword evidence="7" id="KW-0812">Transmembrane</keyword>
<feature type="transmembrane region" description="Helical" evidence="7">
    <location>
        <begin position="21"/>
        <end position="42"/>
    </location>
</feature>
<dbReference type="Proteomes" id="UP001174888">
    <property type="component" value="Unassembled WGS sequence"/>
</dbReference>
<keyword evidence="7" id="KW-1133">Transmembrane helix</keyword>
<evidence type="ECO:0000256" key="2">
    <source>
        <dbReference type="ARBA" id="ARBA00022525"/>
    </source>
</evidence>
<dbReference type="Gene3D" id="3.10.20.470">
    <property type="match status" value="2"/>
</dbReference>
<dbReference type="InterPro" id="IPR019931">
    <property type="entry name" value="LPXTG_anchor"/>
</dbReference>
<feature type="domain" description="Gram-positive cocci surface proteins LPxTG" evidence="8">
    <location>
        <begin position="4346"/>
        <end position="4381"/>
    </location>
</feature>
<keyword evidence="7" id="KW-0472">Membrane</keyword>
<dbReference type="Pfam" id="PF04650">
    <property type="entry name" value="YSIRK_signal"/>
    <property type="match status" value="1"/>
</dbReference>
<sequence length="4381" mass="484057">MLGRKNTKLKREKLYDKKQIYGLKKLSIGTVSVLLGMTFIVFDNHTVSANTTDAVQESESINSSATSIKEKAVTLKTSTTSTSDISTADTTSASSSTTNNATSNETNTTSTATSTAATSTSEESTSSQNNQVVNSTTVEPTNNATMNSTDNLEKNEVTPSMQNGTRQTTIPTHTATSSTDVNGFTLSINRTTVGNDGDAGKDLNIILSGTFYPGYIYTIKVPVTSFGINDSAFTPEKLGGQAEIVKSDEIIDGKKYKVYKVAASGSYTVTDGLRIVVPDGNNYAGQPNVNSSNHLDPNGPIKRQIFWSYQNSDDPSKVINNYPLEFTSVVQTSMTPTIRQVKPDPKYVKNLRVDTRYDFEIDINQPTGVGENGYTSNKVNNAQNLGTTITVPVPGNFLLDPQASMDASKLGSNSGVTFTQDKAGGDVIITIPAGSGSQFYQYDTGYHLVGKFIQTIEPFGKGDYSANGLITVDQKIRTINGEKDLTAQVNNPWTVTLVGPKFTPQDGQFEVVIAGNNTAKQFTQSQPTRVVNYFGFQNSTAISYTNSLHIQAAFPDGLDVTGVKTPGINNTMRPGTTSYAYSIQTKSGKLLSGVVNAGETILVPTGEYILKVDIIPNYVEVGASTKYGGAVDNIIKDNIGNRQADDPDIFEALGTLSDAMNTMAVIPPDTVLTTKLAVFSPDFNNNTYYLLSIDQKVQGLDQLKASIGAWRWQDKTMYNPKNTNPNYYGKFDTHMYGTGYTTDRIYEPIIYYVLPKYFSYSRGWDGVQYKTIDDSGKVVVPKYSTYVVDGRQVIKFDYTGTGYSLYTQNQSTNQIFIMMDPDAVAGKYPYDVYMYTRTGLINYNTKYTSSNVTDLVNQYTGNIVASNVPGSLYKLNTIYGNYFVVDKQIITYVPVTSQGNQNPKSVLVGTSDDKGDNTLSYYLNIANYDSNDLSAARLLIDLPQKSDGASSYDVHLSGPVVYDKSYGNLSENAYTILYSTNTQDLPNSSVKGTQTSLEGYIPADQVTDWSQIKSIIVVFNESIPSQDYVGRFIVKGTDPTFKEDAGKIGYIKAALTGDNFSPFTVNNSGIKIQGTSTVTARLHYRDENGVDKYIDIPAMTKTYSDNVDTLKSSDFSASSVPADMIPKGYEVLGSPQLIIINKDDVNNAAKFDSLVRYYFDGDIVQFELSEIVTTETKKVTQNVYYIYDSSSAKYQAGGTNLDNAIVVNGQKVSPTTVTYTVTRKTHQASGKKEYIVVNDETGEALTVDSNGNFVIPGVTAIPSLPGYTANGLDITNAKSNTNFNIDNQFLANTGSEIDLNKTIAYTPNSQNLSYRMYNTTQKKWIADNPIPFMTGKTDDTVNGGIDAFDKKIHDFLIPSAYILNRVNYYDATTGNFVDFTDEPGTEGNYVLKVPANFSSDNSKNIITLYVSDPISCSAENKVVTRTITYHDKDENNALINTANANINKDTYPDTTTDTITFTRYKVIDQVTENVLGYYKPSQMESVNGKLVPKAGEDYIPYTSDTANASSAFEILVNGAYTTSAKFGDVIPYDLTKYGYQPAVDMNGNTLTTITGRTVQVTTSNFEEHVFYKHQWANINPNTKPQEGQKVDSTDSNSPVYPKNSYDSEDSISTVNRIIHYVYAIGTKIDGVDVSRKPVNGLSDTIQMITYYQDAQIDLVTGNINYLGTWKAVKSENTQNGVTTIIPNYNQFTEVTSPEIDNYKPVQSTIDALTPNRQDKTLDVYVIYVANTTSVVVNYLDQDNANGVIFAKTLNGSHGDKIDYTTTDEIKTLEQKGYELVKDGFTDQTGDKYYDSSKSQTWTVLLEHKKVKITADDPHSSDENLTIDGYQHNYPSGISEQDLNTTVSREIDFKYNQGVYRNGTDVSGQPAVDDNGNLIENVVQKVPYVRTATIDLVKLADNNQANTAVTYSDWVAKDGGSGDFASFTVPEIKGYHASMPIVPEVTPIKDIQGKPQNAKNLTVLYDAEDRTIEIVFVDGDGNVVEPQYPITGKTGETVPVTDGKGNPIKPPKGWKYKYPDDPDKVVPGTITLTPDGAPELKIPIEHATVRVDPNDPHEANTGIDPDNPIRPYPAGVGKDDLNHTVTRTIIVHMPDGTTREKKQELLFQRWATIDELNGNVTYDPWLPKNGTTFEAVQAEDIVATPSGYTPGQGAPMVEGITEESEDSTFDIVYTPNDQHAVLRIVDKDVTVNGEPKEIFTTSATGKYGTIINFADLDNELNDLKSKNYQVENNFNKETKYQADDTNNEFIIYLSHKKIIVGGGVAVREKISYFYIDDEGNKHPIADDYITDVGSRVAFTQTGMLDLVTGKYTWNHDWKIENNKFDTVASPNIQGYVIRQGMEEVPAQTVSISEDGTITIKDDKLGGKISRVSSDGSTATYFVSYEMYYDAADQKTTVTYVDDDLAGKIVGTVQEITGKTFESVETNITNPDKDKYEIVNEDQIPNEIVFGTNGYPAITVHLKHKHETVTRDNTVTRTIEYRDESGKLLDTAKQSLAFTRTGDKDLVTNQVVWNEVSSQSFDEVKTPEKAGYTPDKAVVPSETVTFDTEDYTETVVYRANEQKGKVVYVDDDNGGQKVKQGSISGKTGETVKVTPEVPENYEEVAGNPTDYTFPDDGTDESNVVTIHLKHKHETVTRDNVVTRTIEYRDEKGNLLNTKSQSLTFTQPGNKDLVTNQVIWSTDVPSQSFDEVKTPEKAGYTPDKAVVPSETVTFDTEDYTETVVYKANEQKGKVVYVDDDKDGQEVKQGSISGKTGETVKVTPEVPENYEEVAGNPTDYTFPENGTDESNVVTIHLKHRHEAVTRDNTVTRTIEYRDESGKLLDTAKQNLAFTQPGDRDLVTDQVIWNTDVPSQSFDEVKTPEKAGYTPDKAVVPSEAVTFDTEDYTETVVYKANEQKGKVVYVDDDKDGQEVKQGNISGKTGETVKVTPEVPENYEEVGENPTDYTFPENGTDESNVVTIHLKHKHETVTRDNVVTRTIEYRDEKGNLLDTKSQSLTFTQPGDKDLVTDQVIWNTNVPSQSFNEVKTPEKAGYTPDKAVVPSETVTFDTEDYTETVVYKANEQTGRVVYVDDDKDGQEVKQGSISGKTGETVKVTPEVPENYEEVAGNPTDYTFPDDGTDESNVVTIHLKHKHETVTRDNVVTRTIEYRDEKGNLLNTKSQSLTFTQPGNKDLVTNQVIWNTDVPSQSFDEVKTPEKAGYTPDKAVVPSEAVTFDTEDYTETVVYKANEQKGKVVYVDDDKDGQEVKQGNISGKTGETVKVTPEVPENYEEVGGNPTDYTFPENGTDESNVVTIHLKHKHEAVTRDNVVTRTIEYRDEKGNLLNTKSQSLTFTQPGDEDLVTNQVIWSTDVPSQSFDEVKTPEKAGYTPDKAVVPSETVTFDTEDYTETVVYKANEQKGKVVYVDDDKDGQEVKQGSISGKTGETVKVTPEVPENYEEVAGNPTDYTFPENGTDESNVVTIHLKHRHEAVTRDNTVTRTIEYRDESGKLLDTAKQNLAFTQPGDRDLVTDQVIWNTDVPSQSFDEVKTPEKAGYTPDKAVVPSEAVTFDTEDYTETVVYKANEQKGKVVYVDDDKDGQEVKQGNISGKTGETVKVTPEVPENYEEVGENPTDYTFPENGTDESNVVTIHLKHKHEVVTRDNVVTRTIEYRDEKGNLLDTKSQSLTFTQSGDKDLVTNQVTWSTDVPSQSFDEVKTPEKVGYTPDKAVVPSETVTFDTEDYTETVVYKANEQTGRVVYVDDDNGGQKVKQGSISGKTGETVKVTPEVPENYEEVAGNPTDYTFPENGTDESNAVTIHLNHKHEAVPRDNMVTRTIEYRDEKGNLLDTKSQSLMFTQPGDKDLVTGQVTWSTDVPSQSFDEVKTPEKVGYTPDKAVVPSETVTFDTKDYTETVVYKANEQTGRVVYVDDDNGGQEVKQGSISGKTGETVKVTPEVPENYEEVAGNPTDYTFPEDGTDESNIVTIHLKHKHETVTRDNTVTRTIEYRDEKGNLLDTKSQSLTFTQPGDKDLVTDQVIWSTDVPSQNFDEVKTPEKAGYTPDKAVVPSETVTFDTKDYTETVVYKANEQTGRVVYVDDDNGGQEVKQGSISGKTGETVKVTPEVPENYEEVAGNPTDYTFPEDGTDESNIVTIHLKHKHETVTRDNTVTRTIEYRDEKGNLLDTKSQSLTFTQPGDKDLVTDQVIWSTDVPSQSFDEVKTPEKAGYTPDKASVPAKEVTINDSNTTEVVIYKANIVNVVINYEDNMGNKLADTGTVSGKEGNEFTTQALEIAGYHLISESKLVHGIFGKTLEITFVYEKNSTDSTKNTNQVDKNDNNGKESKVETKTKKSNDFKNTINSKDKVNTKVSSQTLPQTGDQKDNTASLVGLILMSLAGLFGFKRQNKHDN</sequence>
<evidence type="ECO:0000256" key="7">
    <source>
        <dbReference type="SAM" id="Phobius"/>
    </source>
</evidence>
<evidence type="ECO:0000259" key="8">
    <source>
        <dbReference type="PROSITE" id="PS50847"/>
    </source>
</evidence>
<accession>A0AAW7N7N9</accession>
<organism evidence="9 10">
    <name type="scientific">Ligilactobacillus salivarius</name>
    <dbReference type="NCBI Taxonomy" id="1624"/>
    <lineage>
        <taxon>Bacteria</taxon>
        <taxon>Bacillati</taxon>
        <taxon>Bacillota</taxon>
        <taxon>Bacilli</taxon>
        <taxon>Lactobacillales</taxon>
        <taxon>Lactobacillaceae</taxon>
        <taxon>Ligilactobacillus</taxon>
    </lineage>
</organism>
<evidence type="ECO:0000313" key="10">
    <source>
        <dbReference type="Proteomes" id="UP001174888"/>
    </source>
</evidence>
<feature type="region of interest" description="Disordered" evidence="6">
    <location>
        <begin position="1987"/>
        <end position="2011"/>
    </location>
</feature>
<evidence type="ECO:0000256" key="6">
    <source>
        <dbReference type="SAM" id="MobiDB-lite"/>
    </source>
</evidence>
<feature type="compositionally biased region" description="Polar residues" evidence="6">
    <location>
        <begin position="157"/>
        <end position="167"/>
    </location>
</feature>
<dbReference type="InterPro" id="IPR041558">
    <property type="entry name" value="MucBP_2"/>
</dbReference>
<dbReference type="PROSITE" id="PS50847">
    <property type="entry name" value="GRAM_POS_ANCHORING"/>
    <property type="match status" value="1"/>
</dbReference>
<keyword evidence="3" id="KW-0732">Signal</keyword>
<feature type="compositionally biased region" description="Polar residues" evidence="6">
    <location>
        <begin position="4339"/>
        <end position="4352"/>
    </location>
</feature>
<feature type="compositionally biased region" description="Low complexity" evidence="6">
    <location>
        <begin position="77"/>
        <end position="138"/>
    </location>
</feature>
<evidence type="ECO:0000313" key="9">
    <source>
        <dbReference type="EMBL" id="MDN4834109.1"/>
    </source>
</evidence>
<dbReference type="Pfam" id="PF00746">
    <property type="entry name" value="Gram_pos_anchor"/>
    <property type="match status" value="1"/>
</dbReference>
<dbReference type="EMBL" id="JAUIQT010000001">
    <property type="protein sequence ID" value="MDN4834109.1"/>
    <property type="molecule type" value="Genomic_DNA"/>
</dbReference>
<feature type="compositionally biased region" description="Basic and acidic residues" evidence="6">
    <location>
        <begin position="4306"/>
        <end position="4326"/>
    </location>
</feature>
<evidence type="ECO:0000256" key="5">
    <source>
        <dbReference type="ARBA" id="ARBA00023088"/>
    </source>
</evidence>
<dbReference type="InterPro" id="IPR005877">
    <property type="entry name" value="YSIRK_signal_dom"/>
</dbReference>
<proteinExistence type="predicted"/>
<feature type="compositionally biased region" description="Low complexity" evidence="6">
    <location>
        <begin position="168"/>
        <end position="179"/>
    </location>
</feature>
<dbReference type="InterPro" id="IPR009459">
    <property type="entry name" value="MucBP_dom"/>
</dbReference>
<dbReference type="Gene3D" id="3.10.20.320">
    <property type="entry name" value="Putative peptidoglycan bound protein (lpxtg motif)"/>
    <property type="match status" value="12"/>
</dbReference>
<feature type="region of interest" description="Disordered" evidence="6">
    <location>
        <begin position="1577"/>
        <end position="1604"/>
    </location>
</feature>
<keyword evidence="1" id="KW-0134">Cell wall</keyword>
<feature type="region of interest" description="Disordered" evidence="6">
    <location>
        <begin position="74"/>
        <end position="180"/>
    </location>
</feature>
<evidence type="ECO:0000256" key="3">
    <source>
        <dbReference type="ARBA" id="ARBA00022729"/>
    </source>
</evidence>
<dbReference type="Pfam" id="PF17965">
    <property type="entry name" value="MucBP_2"/>
    <property type="match status" value="11"/>
</dbReference>
<dbReference type="Pfam" id="PF17966">
    <property type="entry name" value="Muc_B2"/>
    <property type="match status" value="15"/>
</dbReference>